<dbReference type="InterPro" id="IPR003595">
    <property type="entry name" value="Tyr_Pase_cat"/>
</dbReference>
<keyword evidence="9" id="KW-0472">Membrane</keyword>
<keyword evidence="10" id="KW-0732">Signal</keyword>
<dbReference type="PROSITE" id="PS50055">
    <property type="entry name" value="TYR_PHOSPHATASE_PTP"/>
    <property type="match status" value="1"/>
</dbReference>
<dbReference type="Gene3D" id="3.90.190.10">
    <property type="entry name" value="Protein tyrosine phosphatase superfamily"/>
    <property type="match status" value="1"/>
</dbReference>
<reference evidence="14" key="1">
    <citation type="journal article" date="2010" name="Nature">
        <title>The Amphimedon queenslandica genome and the evolution of animal complexity.</title>
        <authorList>
            <person name="Srivastava M."/>
            <person name="Simakov O."/>
            <person name="Chapman J."/>
            <person name="Fahey B."/>
            <person name="Gauthier M.E."/>
            <person name="Mitros T."/>
            <person name="Richards G.S."/>
            <person name="Conaco C."/>
            <person name="Dacre M."/>
            <person name="Hellsten U."/>
            <person name="Larroux C."/>
            <person name="Putnam N.H."/>
            <person name="Stanke M."/>
            <person name="Adamska M."/>
            <person name="Darling A."/>
            <person name="Degnan S.M."/>
            <person name="Oakley T.H."/>
            <person name="Plachetzki D.C."/>
            <person name="Zhai Y."/>
            <person name="Adamski M."/>
            <person name="Calcino A."/>
            <person name="Cummins S.F."/>
            <person name="Goodstein D.M."/>
            <person name="Harris C."/>
            <person name="Jackson D.J."/>
            <person name="Leys S.P."/>
            <person name="Shu S."/>
            <person name="Woodcroft B.J."/>
            <person name="Vervoort M."/>
            <person name="Kosik K.S."/>
            <person name="Manning G."/>
            <person name="Degnan B.M."/>
            <person name="Rokhsar D.S."/>
        </authorList>
    </citation>
    <scope>NUCLEOTIDE SEQUENCE [LARGE SCALE GENOMIC DNA]</scope>
</reference>
<dbReference type="RefSeq" id="XP_011404097.2">
    <property type="nucleotide sequence ID" value="XM_011405795.2"/>
</dbReference>
<dbReference type="PANTHER" id="PTHR46198:SF4">
    <property type="entry name" value="PROTEIN-TYROSINE-PHOSPHATASE"/>
    <property type="match status" value="1"/>
</dbReference>
<evidence type="ECO:0000259" key="12">
    <source>
        <dbReference type="PROSITE" id="PS50056"/>
    </source>
</evidence>
<name>A0AAN0IMR1_AMPQE</name>
<feature type="binding site" evidence="7">
    <location>
        <begin position="609"/>
        <end position="615"/>
    </location>
    <ligand>
        <name>substrate</name>
    </ligand>
</feature>
<feature type="domain" description="Tyrosine-protein phosphatase" evidence="11">
    <location>
        <begin position="430"/>
        <end position="668"/>
    </location>
</feature>
<keyword evidence="14" id="KW-1185">Reference proteome</keyword>
<evidence type="ECO:0000256" key="6">
    <source>
        <dbReference type="PIRSR" id="PIRSR608356-50"/>
    </source>
</evidence>
<evidence type="ECO:0000256" key="7">
    <source>
        <dbReference type="PIRSR" id="PIRSR608356-51"/>
    </source>
</evidence>
<dbReference type="PRINTS" id="PR00700">
    <property type="entry name" value="PRTYPHPHTASE"/>
</dbReference>
<dbReference type="GO" id="GO:0007165">
    <property type="term" value="P:signal transduction"/>
    <property type="evidence" value="ECO:0007669"/>
    <property type="project" value="TreeGrafter"/>
</dbReference>
<feature type="binding site" evidence="7">
    <location>
        <position position="575"/>
    </location>
    <ligand>
        <name>substrate</name>
    </ligand>
</feature>
<evidence type="ECO:0000259" key="11">
    <source>
        <dbReference type="PROSITE" id="PS50055"/>
    </source>
</evidence>
<dbReference type="GeneID" id="100639360"/>
<proteinExistence type="predicted"/>
<dbReference type="InterPro" id="IPR000387">
    <property type="entry name" value="Tyr_Pase_dom"/>
</dbReference>
<evidence type="ECO:0000256" key="5">
    <source>
        <dbReference type="ARBA" id="ARBA00051722"/>
    </source>
</evidence>
<feature type="transmembrane region" description="Helical" evidence="9">
    <location>
        <begin position="300"/>
        <end position="328"/>
    </location>
</feature>
<dbReference type="Pfam" id="PF00102">
    <property type="entry name" value="Y_phosphatase"/>
    <property type="match status" value="1"/>
</dbReference>
<evidence type="ECO:0000313" key="13">
    <source>
        <dbReference type="EnsemblMetazoa" id="XP_011404097.2"/>
    </source>
</evidence>
<dbReference type="PROSITE" id="PS50056">
    <property type="entry name" value="TYR_PHOSPHATASE_2"/>
    <property type="match status" value="1"/>
</dbReference>
<organism evidence="13 14">
    <name type="scientific">Amphimedon queenslandica</name>
    <name type="common">Sponge</name>
    <dbReference type="NCBI Taxonomy" id="400682"/>
    <lineage>
        <taxon>Eukaryota</taxon>
        <taxon>Metazoa</taxon>
        <taxon>Porifera</taxon>
        <taxon>Demospongiae</taxon>
        <taxon>Heteroscleromorpha</taxon>
        <taxon>Haplosclerida</taxon>
        <taxon>Niphatidae</taxon>
        <taxon>Amphimedon</taxon>
    </lineage>
</organism>
<evidence type="ECO:0000313" key="14">
    <source>
        <dbReference type="Proteomes" id="UP000007879"/>
    </source>
</evidence>
<comment type="catalytic activity">
    <reaction evidence="5">
        <text>O-phospho-L-tyrosyl-[protein] + H2O = L-tyrosyl-[protein] + phosphate</text>
        <dbReference type="Rhea" id="RHEA:10684"/>
        <dbReference type="Rhea" id="RHEA-COMP:10136"/>
        <dbReference type="Rhea" id="RHEA-COMP:20101"/>
        <dbReference type="ChEBI" id="CHEBI:15377"/>
        <dbReference type="ChEBI" id="CHEBI:43474"/>
        <dbReference type="ChEBI" id="CHEBI:46858"/>
        <dbReference type="ChEBI" id="CHEBI:61978"/>
        <dbReference type="EC" id="3.1.3.48"/>
    </reaction>
</comment>
<dbReference type="EC" id="3.1.3.48" evidence="1"/>
<dbReference type="KEGG" id="aqu:100639360"/>
<dbReference type="PANTHER" id="PTHR46198">
    <property type="entry name" value="PROTEIN-TYROSINE-PHOSPHATASE"/>
    <property type="match status" value="1"/>
</dbReference>
<dbReference type="InterPro" id="IPR016130">
    <property type="entry name" value="Tyr_Pase_AS"/>
</dbReference>
<dbReference type="SUPFAM" id="SSF52799">
    <property type="entry name" value="(Phosphotyrosine protein) phosphatases II"/>
    <property type="match status" value="1"/>
</dbReference>
<feature type="chain" id="PRO_5043031066" description="protein-tyrosine-phosphatase" evidence="10">
    <location>
        <begin position="19"/>
        <end position="706"/>
    </location>
</feature>
<dbReference type="AlphaFoldDB" id="A0AAN0IMR1"/>
<dbReference type="InterPro" id="IPR008356">
    <property type="entry name" value="Tyr_Pase_KIM-con"/>
</dbReference>
<dbReference type="EnsemblMetazoa" id="XM_011405795.2">
    <property type="protein sequence ID" value="XP_011404097.2"/>
    <property type="gene ID" value="LOC100639360"/>
</dbReference>
<dbReference type="GO" id="GO:0005886">
    <property type="term" value="C:plasma membrane"/>
    <property type="evidence" value="ECO:0007669"/>
    <property type="project" value="TreeGrafter"/>
</dbReference>
<evidence type="ECO:0000256" key="9">
    <source>
        <dbReference type="SAM" id="Phobius"/>
    </source>
</evidence>
<accession>A0AAN0IMR1</accession>
<dbReference type="InterPro" id="IPR000242">
    <property type="entry name" value="PTP_cat"/>
</dbReference>
<sequence length="706" mass="77462">MKQLPALVFLLLAVAAMSQNSTNDTDTEEMLSVSSSLDFEMLTSMLPESIEPTSMINMSSSVADLDQTDTPQNVTQIDQSSSIAYSSDIMSMAITDTTPKTSSAIQSLPPSDPSMPPSQSMYLSQNMYSSQGMSSLETMYVSPSQGMPPSQSSISSINTSSVSSLLSTIPAAATSTPTLTPSPTESLTSSSMYLPTSDDIFDFFSSSDDGAVIPTPSSAHSTTSKVVSQSSSSSLSVTSATINSTQSVTLSSSSVSSSLSVTSATIMSTQSSVSSESLGVSPPIPTSTPTESSTGIPVVVWAPVGAGLGLLVIALVACMVIVGLVVLLRRRKRTKDKKKPRNYWESIHTNRHLGSAANVTMGHIAPLPRPNQVSRTSLVSRGHYQLDHLSKPMSVTELEHCLRYYGSLHDQYMSIPANMTSMNEIPSGAQEKNRYCDVLPNPNSRVVLFLKFGIANSDYINANFIRGYRGQSKAYIATQGPLPFTIADFWRMVWEQRTTVIIMTTGLVERNMAKCNQYWPDTHGYGVTETYGDIQVTVRKKVNHNDYTLTTFLVQHLERHVTREVIHYWYTNWPDMGVPDNPSSVVDFLLETRRSRESFTMPGPAVVHCSAGIGRTGVFIGADIGMRELEETQMIDVLRIVANMRQDRGGMVQTKDQYVFLHKILYEYAKRIGYVVPRIHGMNDFEEERYSENDLDDHIETTTTFV</sequence>
<evidence type="ECO:0000256" key="3">
    <source>
        <dbReference type="ARBA" id="ARBA00022801"/>
    </source>
</evidence>
<feature type="signal peptide" evidence="10">
    <location>
        <begin position="1"/>
        <end position="18"/>
    </location>
</feature>
<feature type="domain" description="Tyrosine specific protein phosphatases" evidence="12">
    <location>
        <begin position="586"/>
        <end position="659"/>
    </location>
</feature>
<dbReference type="GO" id="GO:0030054">
    <property type="term" value="C:cell junction"/>
    <property type="evidence" value="ECO:0007669"/>
    <property type="project" value="TreeGrafter"/>
</dbReference>
<keyword evidence="4" id="KW-0904">Protein phosphatase</keyword>
<reference evidence="13" key="2">
    <citation type="submission" date="2024-06" db="UniProtKB">
        <authorList>
            <consortium name="EnsemblMetazoa"/>
        </authorList>
    </citation>
    <scope>IDENTIFICATION</scope>
</reference>
<feature type="active site" description="Phosphocysteine intermediate" evidence="6">
    <location>
        <position position="609"/>
    </location>
</feature>
<protein>
    <recommendedName>
        <fullName evidence="1">protein-tyrosine-phosphatase</fullName>
        <ecNumber evidence="1">3.1.3.48</ecNumber>
    </recommendedName>
</protein>
<dbReference type="Proteomes" id="UP000007879">
    <property type="component" value="Unassembled WGS sequence"/>
</dbReference>
<dbReference type="FunFam" id="3.90.190.10:FF:000102">
    <property type="entry name" value="Receptor-type tyrosine-protein phosphatase"/>
    <property type="match status" value="1"/>
</dbReference>
<dbReference type="GO" id="GO:0019901">
    <property type="term" value="F:protein kinase binding"/>
    <property type="evidence" value="ECO:0007669"/>
    <property type="project" value="TreeGrafter"/>
</dbReference>
<dbReference type="InterPro" id="IPR029021">
    <property type="entry name" value="Prot-tyrosine_phosphatase-like"/>
</dbReference>
<dbReference type="SMART" id="SM00194">
    <property type="entry name" value="PTPc"/>
    <property type="match status" value="1"/>
</dbReference>
<evidence type="ECO:0000256" key="10">
    <source>
        <dbReference type="SAM" id="SignalP"/>
    </source>
</evidence>
<evidence type="ECO:0000256" key="4">
    <source>
        <dbReference type="ARBA" id="ARBA00022912"/>
    </source>
</evidence>
<evidence type="ECO:0000256" key="1">
    <source>
        <dbReference type="ARBA" id="ARBA00013064"/>
    </source>
</evidence>
<keyword evidence="9" id="KW-1133">Transmembrane helix</keyword>
<feature type="binding site" evidence="7">
    <location>
        <position position="653"/>
    </location>
    <ligand>
        <name>substrate</name>
    </ligand>
</feature>
<evidence type="ECO:0000256" key="8">
    <source>
        <dbReference type="SAM" id="MobiDB-lite"/>
    </source>
</evidence>
<dbReference type="GO" id="GO:0005829">
    <property type="term" value="C:cytosol"/>
    <property type="evidence" value="ECO:0007669"/>
    <property type="project" value="TreeGrafter"/>
</dbReference>
<dbReference type="SMART" id="SM00404">
    <property type="entry name" value="PTPc_motif"/>
    <property type="match status" value="1"/>
</dbReference>
<dbReference type="PROSITE" id="PS00383">
    <property type="entry name" value="TYR_PHOSPHATASE_1"/>
    <property type="match status" value="1"/>
</dbReference>
<keyword evidence="2" id="KW-0597">Phosphoprotein</keyword>
<dbReference type="GO" id="GO:0004725">
    <property type="term" value="F:protein tyrosine phosphatase activity"/>
    <property type="evidence" value="ECO:0007669"/>
    <property type="project" value="UniProtKB-EC"/>
</dbReference>
<feature type="region of interest" description="Disordered" evidence="8">
    <location>
        <begin position="98"/>
        <end position="118"/>
    </location>
</feature>
<dbReference type="CDD" id="cd14547">
    <property type="entry name" value="PTPc-KIM"/>
    <property type="match status" value="1"/>
</dbReference>
<keyword evidence="9" id="KW-0812">Transmembrane</keyword>
<evidence type="ECO:0000256" key="2">
    <source>
        <dbReference type="ARBA" id="ARBA00022553"/>
    </source>
</evidence>
<keyword evidence="3" id="KW-0378">Hydrolase</keyword>